<dbReference type="InterPro" id="IPR020845">
    <property type="entry name" value="AMP-binding_CS"/>
</dbReference>
<evidence type="ECO:0000313" key="7">
    <source>
        <dbReference type="Proteomes" id="UP000008743"/>
    </source>
</evidence>
<protein>
    <submittedName>
        <fullName evidence="6">Solute carrier family 27</fullName>
    </submittedName>
</protein>
<dbReference type="GO" id="GO:0004467">
    <property type="term" value="F:long-chain fatty acid-CoA ligase activity"/>
    <property type="evidence" value="ECO:0007669"/>
    <property type="project" value="TreeGrafter"/>
</dbReference>
<dbReference type="Gene3D" id="3.30.300.30">
    <property type="match status" value="1"/>
</dbReference>
<evidence type="ECO:0000256" key="2">
    <source>
        <dbReference type="ARBA" id="ARBA00022598"/>
    </source>
</evidence>
<dbReference type="Gene3D" id="3.40.50.12780">
    <property type="entry name" value="N-terminal domain of ligase-like"/>
    <property type="match status" value="1"/>
</dbReference>
<accession>A0A0D2X535</accession>
<dbReference type="Proteomes" id="UP000008743">
    <property type="component" value="Unassembled WGS sequence"/>
</dbReference>
<dbReference type="SUPFAM" id="SSF56801">
    <property type="entry name" value="Acetyl-CoA synthetase-like"/>
    <property type="match status" value="1"/>
</dbReference>
<name>A0A0D2X535_CAPO3</name>
<keyword evidence="4" id="KW-0732">Signal</keyword>
<dbReference type="NCBIfam" id="NF006134">
    <property type="entry name" value="PRK08279.1"/>
    <property type="match status" value="1"/>
</dbReference>
<feature type="signal peptide" evidence="4">
    <location>
        <begin position="1"/>
        <end position="18"/>
    </location>
</feature>
<evidence type="ECO:0000313" key="6">
    <source>
        <dbReference type="EMBL" id="KJE97119.1"/>
    </source>
</evidence>
<feature type="region of interest" description="Disordered" evidence="3">
    <location>
        <begin position="575"/>
        <end position="597"/>
    </location>
</feature>
<evidence type="ECO:0000256" key="4">
    <source>
        <dbReference type="SAM" id="SignalP"/>
    </source>
</evidence>
<dbReference type="GO" id="GO:0005324">
    <property type="term" value="F:long-chain fatty acid transmembrane transporter activity"/>
    <property type="evidence" value="ECO:0007669"/>
    <property type="project" value="TreeGrafter"/>
</dbReference>
<dbReference type="InterPro" id="IPR045851">
    <property type="entry name" value="AMP-bd_C_sf"/>
</dbReference>
<dbReference type="PROSITE" id="PS00455">
    <property type="entry name" value="AMP_BINDING"/>
    <property type="match status" value="1"/>
</dbReference>
<gene>
    <name evidence="6" type="ORF">CAOG_007587</name>
</gene>
<dbReference type="STRING" id="595528.A0A0D2X535"/>
<dbReference type="InterPro" id="IPR042099">
    <property type="entry name" value="ANL_N_sf"/>
</dbReference>
<reference evidence="7" key="1">
    <citation type="submission" date="2011-02" db="EMBL/GenBank/DDBJ databases">
        <title>The Genome Sequence of Capsaspora owczarzaki ATCC 30864.</title>
        <authorList>
            <person name="Russ C."/>
            <person name="Cuomo C."/>
            <person name="Burger G."/>
            <person name="Gray M.W."/>
            <person name="Holland P.W.H."/>
            <person name="King N."/>
            <person name="Lang F.B.F."/>
            <person name="Roger A.J."/>
            <person name="Ruiz-Trillo I."/>
            <person name="Young S.K."/>
            <person name="Zeng Q."/>
            <person name="Gargeya S."/>
            <person name="Alvarado L."/>
            <person name="Berlin A."/>
            <person name="Chapman S.B."/>
            <person name="Chen Z."/>
            <person name="Freedman E."/>
            <person name="Gellesch M."/>
            <person name="Goldberg J."/>
            <person name="Griggs A."/>
            <person name="Gujja S."/>
            <person name="Heilman E."/>
            <person name="Heiman D."/>
            <person name="Howarth C."/>
            <person name="Mehta T."/>
            <person name="Neiman D."/>
            <person name="Pearson M."/>
            <person name="Roberts A."/>
            <person name="Saif S."/>
            <person name="Shea T."/>
            <person name="Shenoy N."/>
            <person name="Sisk P."/>
            <person name="Stolte C."/>
            <person name="Sykes S."/>
            <person name="White J."/>
            <person name="Yandava C."/>
            <person name="Haas B."/>
            <person name="Nusbaum C."/>
            <person name="Birren B."/>
        </authorList>
    </citation>
    <scope>NUCLEOTIDE SEQUENCE</scope>
    <source>
        <strain evidence="7">ATCC 30864</strain>
    </source>
</reference>
<organism evidence="6 7">
    <name type="scientific">Capsaspora owczarzaki (strain ATCC 30864)</name>
    <dbReference type="NCBI Taxonomy" id="595528"/>
    <lineage>
        <taxon>Eukaryota</taxon>
        <taxon>Filasterea</taxon>
        <taxon>Capsaspora</taxon>
    </lineage>
</organism>
<dbReference type="AlphaFoldDB" id="A0A0D2X535"/>
<dbReference type="PANTHER" id="PTHR43107:SF22">
    <property type="entry name" value="VERY LONG-CHAIN ACYL-COA SYNTHETASE"/>
    <property type="match status" value="1"/>
</dbReference>
<dbReference type="GO" id="GO:0005789">
    <property type="term" value="C:endoplasmic reticulum membrane"/>
    <property type="evidence" value="ECO:0007669"/>
    <property type="project" value="TreeGrafter"/>
</dbReference>
<dbReference type="eggNOG" id="KOG1179">
    <property type="taxonomic scope" value="Eukaryota"/>
</dbReference>
<keyword evidence="2" id="KW-0436">Ligase</keyword>
<evidence type="ECO:0000256" key="1">
    <source>
        <dbReference type="ARBA" id="ARBA00006432"/>
    </source>
</evidence>
<comment type="similarity">
    <text evidence="1">Belongs to the ATP-dependent AMP-binding enzyme family.</text>
</comment>
<feature type="chain" id="PRO_5002254894" evidence="4">
    <location>
        <begin position="19"/>
        <end position="684"/>
    </location>
</feature>
<dbReference type="InterPro" id="IPR000873">
    <property type="entry name" value="AMP-dep_synth/lig_dom"/>
</dbReference>
<dbReference type="Pfam" id="PF00501">
    <property type="entry name" value="AMP-binding"/>
    <property type="match status" value="1"/>
</dbReference>
<evidence type="ECO:0000256" key="3">
    <source>
        <dbReference type="SAM" id="MobiDB-lite"/>
    </source>
</evidence>
<dbReference type="PANTHER" id="PTHR43107">
    <property type="entry name" value="LONG-CHAIN FATTY ACID TRANSPORT PROTEIN"/>
    <property type="match status" value="1"/>
</dbReference>
<proteinExistence type="inferred from homology"/>
<dbReference type="GO" id="GO:0044539">
    <property type="term" value="P:long-chain fatty acid import into cell"/>
    <property type="evidence" value="ECO:0007669"/>
    <property type="project" value="TreeGrafter"/>
</dbReference>
<feature type="domain" description="AMP-dependent synthetase/ligase" evidence="5">
    <location>
        <begin position="72"/>
        <end position="462"/>
    </location>
</feature>
<sequence>MVVVAVSLLLLLLLLVVAVVVSPSLRRTASLWAKTLPRDIRSLYCLMDITVRMQYLSHRGINVVDLFEQRARSAKYADKVAIIHELHGREFTFRDLDVLSNRVANYALAQGIKKGDVVALFMESRPEFVAMWLGLAKIGAVTAFINFNLKGASLTHSIAIAHAKAVIFSSELSDTLAEVYPGLSKAIALAAATTAGLPADKAPPAVRLPLFSFGEARGAVTEFSPFRVDQFIMSENSTVSSAPPPRPARTFHDVLLYIYTSGTTGLPKAALIKHDRFFYMAYSLALLFRITEHDRVYCTLPLYHSAGGIAGIGQALVNGATVVVRSKFSASRFWDDCIKFECTVIQYIGELCRFLLSTPPCDAEQQHRVRLAVGNGIRPDVWREFQTRFRIPQIGEFYGSTEGNANLVNTENREGAIGFNSIILPNVYPVKVIRYDMQNDCPVRDPKTGLCIVCKPGEIGELVGRIVSNRPLRQFDGYVGAAAASRERKLARDVMAKGDCFFRTGDLLLMDDEGYLYFKDRVGDTFRWKGENVSTTEVEEAVRECLGQDCSVSVYGVEVAQNPGRAGMAAISFESTQDADESANSHKSPKQPPQTQLTTSQLDMLLKGVNARLPVYARPLFLRVVAEHDMTGTFKLKKSDLQKQGFDPKETAGDVCYFMSPSAKQFVKVDQALASQLQSGEIRL</sequence>
<dbReference type="PhylomeDB" id="A0A0D2X535"/>
<dbReference type="EMBL" id="KE346373">
    <property type="protein sequence ID" value="KJE97119.1"/>
    <property type="molecule type" value="Genomic_DNA"/>
</dbReference>
<dbReference type="OMA" id="VWRQFLD"/>
<dbReference type="GO" id="GO:0005886">
    <property type="term" value="C:plasma membrane"/>
    <property type="evidence" value="ECO:0007669"/>
    <property type="project" value="TreeGrafter"/>
</dbReference>
<evidence type="ECO:0000259" key="5">
    <source>
        <dbReference type="Pfam" id="PF00501"/>
    </source>
</evidence>
<keyword evidence="7" id="KW-1185">Reference proteome</keyword>
<dbReference type="InParanoid" id="A0A0D2X535"/>